<keyword evidence="5" id="KW-1185">Reference proteome</keyword>
<feature type="domain" description="FecR N-terminal" evidence="3">
    <location>
        <begin position="19"/>
        <end position="59"/>
    </location>
</feature>
<dbReference type="GO" id="GO:0016989">
    <property type="term" value="F:sigma factor antagonist activity"/>
    <property type="evidence" value="ECO:0007669"/>
    <property type="project" value="TreeGrafter"/>
</dbReference>
<dbReference type="Gene3D" id="3.55.50.30">
    <property type="match status" value="1"/>
</dbReference>
<dbReference type="InterPro" id="IPR032623">
    <property type="entry name" value="FecR_N"/>
</dbReference>
<evidence type="ECO:0000259" key="2">
    <source>
        <dbReference type="Pfam" id="PF04773"/>
    </source>
</evidence>
<sequence length="354" mass="38363">MSKPDSNENKGFSEDVEAQARSWVTYLHSGDATEEKLAEFETWLAADTCNVIAYHDYEQIMMDLGVPCGVLGEQETGPSVTPLSQESRRASGRFSPRALAGGVMAAAFALAATIGVSLHGRPATDPGLTVAEQQVFETAVAEVRDVTLPDGTVVTLGAKSRLGYKFEDGLRTAELLDGEAFFDVAKDEAHPFYVQAGDRLVRVVGTRFDVRETSDTVMVTVAEGIVQVMKGQDPQIAESQHQVLPKDVLTAGDQVVASIGSGQRRTGGVEPDSVASWREGWLAYEDVSLGDIIGDIRRYDRRAYDFSDPQLGQMRVTAAFGADRLDQFLFALEASYPLSVDMSDPAKVVFRPAD</sequence>
<dbReference type="PATRIC" id="fig|1280952.3.peg.2719"/>
<dbReference type="STRING" id="1280952.HJA_13585"/>
<dbReference type="AlphaFoldDB" id="A0A059F9F7"/>
<accession>A0A059F9F7</accession>
<dbReference type="InterPro" id="IPR012373">
    <property type="entry name" value="Ferrdict_sens_TM"/>
</dbReference>
<feature type="domain" description="FecR protein" evidence="2">
    <location>
        <begin position="136"/>
        <end position="226"/>
    </location>
</feature>
<dbReference type="Proteomes" id="UP000024816">
    <property type="component" value="Unassembled WGS sequence"/>
</dbReference>
<evidence type="ECO:0000313" key="5">
    <source>
        <dbReference type="Proteomes" id="UP000024816"/>
    </source>
</evidence>
<feature type="transmembrane region" description="Helical" evidence="1">
    <location>
        <begin position="98"/>
        <end position="118"/>
    </location>
</feature>
<dbReference type="PANTHER" id="PTHR30273">
    <property type="entry name" value="PERIPLASMIC SIGNAL SENSOR AND SIGMA FACTOR ACTIVATOR FECR-RELATED"/>
    <property type="match status" value="1"/>
</dbReference>
<dbReference type="PIRSF" id="PIRSF018266">
    <property type="entry name" value="FecR"/>
    <property type="match status" value="1"/>
</dbReference>
<comment type="caution">
    <text evidence="4">The sequence shown here is derived from an EMBL/GenBank/DDBJ whole genome shotgun (WGS) entry which is preliminary data.</text>
</comment>
<dbReference type="Pfam" id="PF04773">
    <property type="entry name" value="FecR"/>
    <property type="match status" value="1"/>
</dbReference>
<dbReference type="Pfam" id="PF16220">
    <property type="entry name" value="DUF4880"/>
    <property type="match status" value="1"/>
</dbReference>
<evidence type="ECO:0000313" key="4">
    <source>
        <dbReference type="EMBL" id="KCZ87237.1"/>
    </source>
</evidence>
<dbReference type="PANTHER" id="PTHR30273:SF2">
    <property type="entry name" value="PROTEIN FECR"/>
    <property type="match status" value="1"/>
</dbReference>
<dbReference type="EMBL" id="ARYJ01000009">
    <property type="protein sequence ID" value="KCZ87237.1"/>
    <property type="molecule type" value="Genomic_DNA"/>
</dbReference>
<dbReference type="Gene3D" id="2.60.120.1440">
    <property type="match status" value="1"/>
</dbReference>
<protein>
    <submittedName>
        <fullName evidence="4">Sigma factor regulatory protein FecR/PupR family</fullName>
    </submittedName>
</protein>
<proteinExistence type="predicted"/>
<dbReference type="RefSeq" id="WP_035583229.1">
    <property type="nucleotide sequence ID" value="NZ_ARYJ01000009.1"/>
</dbReference>
<name>A0A059F9F7_9PROT</name>
<evidence type="ECO:0000259" key="3">
    <source>
        <dbReference type="Pfam" id="PF16220"/>
    </source>
</evidence>
<keyword evidence="1" id="KW-1133">Transmembrane helix</keyword>
<organism evidence="4 5">
    <name type="scientific">Hyphomonas jannaschiana VP2</name>
    <dbReference type="NCBI Taxonomy" id="1280952"/>
    <lineage>
        <taxon>Bacteria</taxon>
        <taxon>Pseudomonadati</taxon>
        <taxon>Pseudomonadota</taxon>
        <taxon>Alphaproteobacteria</taxon>
        <taxon>Hyphomonadales</taxon>
        <taxon>Hyphomonadaceae</taxon>
        <taxon>Hyphomonas</taxon>
    </lineage>
</organism>
<keyword evidence="1" id="KW-0812">Transmembrane</keyword>
<evidence type="ECO:0000256" key="1">
    <source>
        <dbReference type="SAM" id="Phobius"/>
    </source>
</evidence>
<dbReference type="InterPro" id="IPR006860">
    <property type="entry name" value="FecR"/>
</dbReference>
<reference evidence="4 5" key="1">
    <citation type="journal article" date="2014" name="Antonie Van Leeuwenhoek">
        <title>Hyphomonas beringensis sp. nov. and Hyphomonas chukchiensis sp. nov., isolated from surface seawater of the Bering Sea and Chukchi Sea.</title>
        <authorList>
            <person name="Li C."/>
            <person name="Lai Q."/>
            <person name="Li G."/>
            <person name="Dong C."/>
            <person name="Wang J."/>
            <person name="Liao Y."/>
            <person name="Shao Z."/>
        </authorList>
    </citation>
    <scope>NUCLEOTIDE SEQUENCE [LARGE SCALE GENOMIC DNA]</scope>
    <source>
        <strain evidence="4 5">VP2</strain>
    </source>
</reference>
<keyword evidence="1" id="KW-0472">Membrane</keyword>
<gene>
    <name evidence="4" type="ORF">HJA_13585</name>
</gene>
<dbReference type="eggNOG" id="COG3712">
    <property type="taxonomic scope" value="Bacteria"/>
</dbReference>